<feature type="region of interest" description="Disordered" evidence="1">
    <location>
        <begin position="295"/>
        <end position="342"/>
    </location>
</feature>
<comment type="caution">
    <text evidence="2">The sequence shown here is derived from an EMBL/GenBank/DDBJ whole genome shotgun (WGS) entry which is preliminary data.</text>
</comment>
<keyword evidence="3" id="KW-1185">Reference proteome</keyword>
<accession>A0A4R0RY90</accession>
<dbReference type="EMBL" id="RWJN01000009">
    <property type="protein sequence ID" value="TCD71199.1"/>
    <property type="molecule type" value="Genomic_DNA"/>
</dbReference>
<organism evidence="2 3">
    <name type="scientific">Steccherinum ochraceum</name>
    <dbReference type="NCBI Taxonomy" id="92696"/>
    <lineage>
        <taxon>Eukaryota</taxon>
        <taxon>Fungi</taxon>
        <taxon>Dikarya</taxon>
        <taxon>Basidiomycota</taxon>
        <taxon>Agaricomycotina</taxon>
        <taxon>Agaricomycetes</taxon>
        <taxon>Polyporales</taxon>
        <taxon>Steccherinaceae</taxon>
        <taxon>Steccherinum</taxon>
    </lineage>
</organism>
<name>A0A4R0RY90_9APHY</name>
<evidence type="ECO:0000313" key="3">
    <source>
        <dbReference type="Proteomes" id="UP000292702"/>
    </source>
</evidence>
<dbReference type="Proteomes" id="UP000292702">
    <property type="component" value="Unassembled WGS sequence"/>
</dbReference>
<reference evidence="2 3" key="1">
    <citation type="submission" date="2018-11" db="EMBL/GenBank/DDBJ databases">
        <title>Genome assembly of Steccherinum ochraceum LE-BIN_3174, the white-rot fungus of the Steccherinaceae family (The Residual Polyporoid clade, Polyporales, Basidiomycota).</title>
        <authorList>
            <person name="Fedorova T.V."/>
            <person name="Glazunova O.A."/>
            <person name="Landesman E.O."/>
            <person name="Moiseenko K.V."/>
            <person name="Psurtseva N.V."/>
            <person name="Savinova O.S."/>
            <person name="Shakhova N.V."/>
            <person name="Tyazhelova T.V."/>
            <person name="Vasina D.V."/>
        </authorList>
    </citation>
    <scope>NUCLEOTIDE SEQUENCE [LARGE SCALE GENOMIC DNA]</scope>
    <source>
        <strain evidence="2 3">LE-BIN_3174</strain>
    </source>
</reference>
<proteinExistence type="predicted"/>
<evidence type="ECO:0000313" key="2">
    <source>
        <dbReference type="EMBL" id="TCD71199.1"/>
    </source>
</evidence>
<protein>
    <submittedName>
        <fullName evidence="2">Uncharacterized protein</fullName>
    </submittedName>
</protein>
<dbReference type="AlphaFoldDB" id="A0A4R0RY90"/>
<gene>
    <name evidence="2" type="ORF">EIP91_012149</name>
</gene>
<feature type="region of interest" description="Disordered" evidence="1">
    <location>
        <begin position="182"/>
        <end position="242"/>
    </location>
</feature>
<evidence type="ECO:0000256" key="1">
    <source>
        <dbReference type="SAM" id="MobiDB-lite"/>
    </source>
</evidence>
<sequence>MAISSESHTFDPDFDICRQCFAYLPTIEAMVDHYFTFHQQAILTLRFEEEDFIFGVKPENIKRTHPKRQCYRCPVCEAGYDTCLEGVIELRRHILNDCDGVTTKAQVCRVCQRETSRYFVHFQVLHHSPYKVKFKKDLYYRRLSRTSQEDGMFRCLVCPFKTKLPWTMKLHASGCELRERPKGALETPSHPISGDGVCEPAKEAFGPSNSTDGSSRKRKPSRGSRGAGKQWRKSDALEPASKRQAIAMDADVTIDDTAQGANMHALHIPSTVAQSDVLLSPTASSPSCAIPACPPHSLSDIPPQQPSVSAFRAAPPPTQPSYDGCSFTPPPPPPLPSSVSTHPPSLPLRLSALVSSTLDDTRTGDPCYPYSIESYAFAKPSHSIPPVPDGLQRQISNPGFPDSYVYAFIATLASGAPEIALRILYMLGLAGITNQNRLVAFADFALRCPSEARDVMLTAGMSLLDWVALRRHLQSLESNEHIEDTKWQRDVQLEDFCDQCQPSLRRQVLTLTMLGITYDDIEFLARSPSFWSDTIKHLRLSTFTYPEILSFKRGLRDLTGITAPCIDSSPPLVSFFSTLKGPVKAKIEVMLLSSGIDSIEDLDVMSRLPEEELDGVMEIFSKAGLTFSECGALVAGLRRTRVS</sequence>